<name>A0ABT7TB79_9MICO</name>
<dbReference type="EMBL" id="JAUCMM010000001">
    <property type="protein sequence ID" value="MDM7886839.1"/>
    <property type="molecule type" value="Genomic_DNA"/>
</dbReference>
<proteinExistence type="predicted"/>
<accession>A0ABT7TB79</accession>
<organism evidence="1 2">
    <name type="scientific">Curtobacterium subtropicum</name>
    <dbReference type="NCBI Taxonomy" id="3055138"/>
    <lineage>
        <taxon>Bacteria</taxon>
        <taxon>Bacillati</taxon>
        <taxon>Actinomycetota</taxon>
        <taxon>Actinomycetes</taxon>
        <taxon>Micrococcales</taxon>
        <taxon>Microbacteriaceae</taxon>
        <taxon>Curtobacterium</taxon>
    </lineage>
</organism>
<evidence type="ECO:0000313" key="2">
    <source>
        <dbReference type="Proteomes" id="UP001235720"/>
    </source>
</evidence>
<dbReference type="RefSeq" id="WP_137766939.1">
    <property type="nucleotide sequence ID" value="NZ_JAUCMM010000001.1"/>
</dbReference>
<reference evidence="1 2" key="1">
    <citation type="submission" date="2023-06" db="EMBL/GenBank/DDBJ databases">
        <authorList>
            <person name="Feng G."/>
            <person name="Li J."/>
            <person name="Zhu H."/>
        </authorList>
    </citation>
    <scope>NUCLEOTIDE SEQUENCE [LARGE SCALE GENOMIC DNA]</scope>
    <source>
        <strain evidence="1 2">RHCJP20</strain>
    </source>
</reference>
<protein>
    <recommendedName>
        <fullName evidence="3">Asp23/Gls24 family envelope stress response protein</fullName>
    </recommendedName>
</protein>
<sequence>MSAGPVGVDATAVPGRVEITSRALTALARAAAAEQLGVPAKRLRVGLDDDRGSIALDVTGPVREQADIVGAATAAADAVGRRVGQLSGRHVGRTHIELTGIVREHEGRVR</sequence>
<dbReference type="Proteomes" id="UP001235720">
    <property type="component" value="Unassembled WGS sequence"/>
</dbReference>
<comment type="caution">
    <text evidence="1">The sequence shown here is derived from an EMBL/GenBank/DDBJ whole genome shotgun (WGS) entry which is preliminary data.</text>
</comment>
<evidence type="ECO:0000313" key="1">
    <source>
        <dbReference type="EMBL" id="MDM7886839.1"/>
    </source>
</evidence>
<gene>
    <name evidence="1" type="ORF">QUG98_00080</name>
</gene>
<evidence type="ECO:0008006" key="3">
    <source>
        <dbReference type="Google" id="ProtNLM"/>
    </source>
</evidence>
<keyword evidence="2" id="KW-1185">Reference proteome</keyword>